<feature type="transmembrane region" description="Helical" evidence="5">
    <location>
        <begin position="46"/>
        <end position="64"/>
    </location>
</feature>
<dbReference type="InterPro" id="IPR007318">
    <property type="entry name" value="Phopholipid_MeTrfase"/>
</dbReference>
<evidence type="ECO:0000256" key="5">
    <source>
        <dbReference type="SAM" id="Phobius"/>
    </source>
</evidence>
<dbReference type="GO" id="GO:0012505">
    <property type="term" value="C:endomembrane system"/>
    <property type="evidence" value="ECO:0007669"/>
    <property type="project" value="UniProtKB-SubCell"/>
</dbReference>
<keyword evidence="7" id="KW-1185">Reference proteome</keyword>
<dbReference type="Proteomes" id="UP000662973">
    <property type="component" value="Chromosome"/>
</dbReference>
<accession>A0A897NC71</accession>
<name>A0A897NC71_9EURY</name>
<organism evidence="6 7">
    <name type="scientific">Halapricum desulfuricans</name>
    <dbReference type="NCBI Taxonomy" id="2841257"/>
    <lineage>
        <taxon>Archaea</taxon>
        <taxon>Methanobacteriati</taxon>
        <taxon>Methanobacteriota</taxon>
        <taxon>Stenosarchaea group</taxon>
        <taxon>Halobacteria</taxon>
        <taxon>Halobacteriales</taxon>
        <taxon>Haloarculaceae</taxon>
        <taxon>Halapricum</taxon>
    </lineage>
</organism>
<evidence type="ECO:0000256" key="1">
    <source>
        <dbReference type="ARBA" id="ARBA00004127"/>
    </source>
</evidence>
<evidence type="ECO:0000313" key="7">
    <source>
        <dbReference type="Proteomes" id="UP000662973"/>
    </source>
</evidence>
<reference evidence="6 7" key="1">
    <citation type="submission" date="2020-11" db="EMBL/GenBank/DDBJ databases">
        <title>Carbohydrate-dependent, anaerobic sulfur respiration: A novel catabolism in halophilic archaea.</title>
        <authorList>
            <person name="Sorokin D.Y."/>
            <person name="Messina E."/>
            <person name="Smedile F."/>
            <person name="La Cono V."/>
            <person name="Hallsworth J.E."/>
            <person name="Yakimov M.M."/>
        </authorList>
    </citation>
    <scope>NUCLEOTIDE SEQUENCE [LARGE SCALE GENOMIC DNA]</scope>
    <source>
        <strain evidence="6 7">HSR12-2</strain>
    </source>
</reference>
<proteinExistence type="predicted"/>
<dbReference type="EMBL" id="CP064788">
    <property type="protein sequence ID" value="QSG08579.1"/>
    <property type="molecule type" value="Genomic_DNA"/>
</dbReference>
<evidence type="ECO:0008006" key="8">
    <source>
        <dbReference type="Google" id="ProtNLM"/>
    </source>
</evidence>
<dbReference type="KEGG" id="hds:HSR122_1180"/>
<feature type="transmembrane region" description="Helical" evidence="5">
    <location>
        <begin position="70"/>
        <end position="94"/>
    </location>
</feature>
<feature type="transmembrane region" description="Helical" evidence="5">
    <location>
        <begin position="125"/>
        <end position="157"/>
    </location>
</feature>
<dbReference type="RefSeq" id="WP_229111796.1">
    <property type="nucleotide sequence ID" value="NZ_CP064788.1"/>
</dbReference>
<dbReference type="AlphaFoldDB" id="A0A897NC71"/>
<comment type="subcellular location">
    <subcellularLocation>
        <location evidence="1">Endomembrane system</location>
        <topology evidence="1">Multi-pass membrane protein</topology>
    </subcellularLocation>
</comment>
<evidence type="ECO:0000256" key="2">
    <source>
        <dbReference type="ARBA" id="ARBA00022692"/>
    </source>
</evidence>
<evidence type="ECO:0000256" key="3">
    <source>
        <dbReference type="ARBA" id="ARBA00022989"/>
    </source>
</evidence>
<keyword evidence="4 5" id="KW-0472">Membrane</keyword>
<dbReference type="Pfam" id="PF04191">
    <property type="entry name" value="PEMT"/>
    <property type="match status" value="1"/>
</dbReference>
<evidence type="ECO:0000256" key="4">
    <source>
        <dbReference type="ARBA" id="ARBA00023136"/>
    </source>
</evidence>
<keyword evidence="2 5" id="KW-0812">Transmembrane</keyword>
<dbReference type="Gene3D" id="1.20.120.1630">
    <property type="match status" value="1"/>
</dbReference>
<gene>
    <name evidence="6" type="primary">ste142</name>
    <name evidence="6" type="ORF">HSR122_1180</name>
</gene>
<sequence>MAGTLVIGSLALALLAETAEIAALAVSVRWPDRRMWPPGEIDRRWLFYWGNTAVVVGALSAVAFHDAESWVFAGLVWDVLGGGLVVVGGALAVWAGRTLRLRESVGLDGSLVTDGPYRYSRNPQLVGIGLVAIGVLVAVNSTLLTVGAIPGVIWLWLLPVAEEPWLGEQFGEEYRAYQRTVPRFVGWRTIDRLLDR</sequence>
<keyword evidence="3 5" id="KW-1133">Transmembrane helix</keyword>
<feature type="transmembrane region" description="Helical" evidence="5">
    <location>
        <begin position="6"/>
        <end position="26"/>
    </location>
</feature>
<protein>
    <recommendedName>
        <fullName evidence="8">Isoprenylcysteine carboxylmethyltransferase family protein</fullName>
    </recommendedName>
</protein>
<dbReference type="GeneID" id="68851828"/>
<evidence type="ECO:0000313" key="6">
    <source>
        <dbReference type="EMBL" id="QSG08579.1"/>
    </source>
</evidence>